<dbReference type="AlphaFoldDB" id="A0A0E9RY84"/>
<protein>
    <submittedName>
        <fullName evidence="1">Uncharacterized protein</fullName>
    </submittedName>
</protein>
<sequence>MKHETNYIGVLNTYCQKTKRVCDYKLVEKKVPLTILYLCIK</sequence>
<reference evidence="1" key="1">
    <citation type="submission" date="2014-11" db="EMBL/GenBank/DDBJ databases">
        <authorList>
            <person name="Amaro Gonzalez C."/>
        </authorList>
    </citation>
    <scope>NUCLEOTIDE SEQUENCE</scope>
</reference>
<name>A0A0E9RY84_ANGAN</name>
<reference evidence="1" key="2">
    <citation type="journal article" date="2015" name="Fish Shellfish Immunol.">
        <title>Early steps in the European eel (Anguilla anguilla)-Vibrio vulnificus interaction in the gills: Role of the RtxA13 toxin.</title>
        <authorList>
            <person name="Callol A."/>
            <person name="Pajuelo D."/>
            <person name="Ebbesson L."/>
            <person name="Teles M."/>
            <person name="MacKenzie S."/>
            <person name="Amaro C."/>
        </authorList>
    </citation>
    <scope>NUCLEOTIDE SEQUENCE</scope>
</reference>
<proteinExistence type="predicted"/>
<accession>A0A0E9RY84</accession>
<dbReference type="EMBL" id="GBXM01081814">
    <property type="protein sequence ID" value="JAH26763.1"/>
    <property type="molecule type" value="Transcribed_RNA"/>
</dbReference>
<evidence type="ECO:0000313" key="1">
    <source>
        <dbReference type="EMBL" id="JAH33218.1"/>
    </source>
</evidence>
<dbReference type="Gene3D" id="3.30.160.20">
    <property type="match status" value="1"/>
</dbReference>
<dbReference type="EMBL" id="GBXM01075359">
    <property type="protein sequence ID" value="JAH33218.1"/>
    <property type="molecule type" value="Transcribed_RNA"/>
</dbReference>
<dbReference type="EMBL" id="GBXM01067803">
    <property type="protein sequence ID" value="JAH40774.1"/>
    <property type="molecule type" value="Transcribed_RNA"/>
</dbReference>
<organism evidence="1">
    <name type="scientific">Anguilla anguilla</name>
    <name type="common">European freshwater eel</name>
    <name type="synonym">Muraena anguilla</name>
    <dbReference type="NCBI Taxonomy" id="7936"/>
    <lineage>
        <taxon>Eukaryota</taxon>
        <taxon>Metazoa</taxon>
        <taxon>Chordata</taxon>
        <taxon>Craniata</taxon>
        <taxon>Vertebrata</taxon>
        <taxon>Euteleostomi</taxon>
        <taxon>Actinopterygii</taxon>
        <taxon>Neopterygii</taxon>
        <taxon>Teleostei</taxon>
        <taxon>Anguilliformes</taxon>
        <taxon>Anguillidae</taxon>
        <taxon>Anguilla</taxon>
    </lineage>
</organism>